<protein>
    <submittedName>
        <fullName evidence="1">Uncharacterized protein</fullName>
    </submittedName>
</protein>
<comment type="caution">
    <text evidence="1">The sequence shown here is derived from an EMBL/GenBank/DDBJ whole genome shotgun (WGS) entry which is preliminary data.</text>
</comment>
<feature type="non-terminal residue" evidence="1">
    <location>
        <position position="1"/>
    </location>
</feature>
<dbReference type="Proteomes" id="UP001519460">
    <property type="component" value="Unassembled WGS sequence"/>
</dbReference>
<sequence>THLRNLSRLTREPTFKPFPRVLADECAKDHKGAPFQQTMAGSCQFEVPFLRDESPSSDSLLPLCQPSS</sequence>
<proteinExistence type="predicted"/>
<evidence type="ECO:0000313" key="2">
    <source>
        <dbReference type="Proteomes" id="UP001519460"/>
    </source>
</evidence>
<dbReference type="EMBL" id="JACVVK020000100">
    <property type="protein sequence ID" value="KAK7492688.1"/>
    <property type="molecule type" value="Genomic_DNA"/>
</dbReference>
<accession>A0ABD0L085</accession>
<evidence type="ECO:0000313" key="1">
    <source>
        <dbReference type="EMBL" id="KAK7492688.1"/>
    </source>
</evidence>
<organism evidence="1 2">
    <name type="scientific">Batillaria attramentaria</name>
    <dbReference type="NCBI Taxonomy" id="370345"/>
    <lineage>
        <taxon>Eukaryota</taxon>
        <taxon>Metazoa</taxon>
        <taxon>Spiralia</taxon>
        <taxon>Lophotrochozoa</taxon>
        <taxon>Mollusca</taxon>
        <taxon>Gastropoda</taxon>
        <taxon>Caenogastropoda</taxon>
        <taxon>Sorbeoconcha</taxon>
        <taxon>Cerithioidea</taxon>
        <taxon>Batillariidae</taxon>
        <taxon>Batillaria</taxon>
    </lineage>
</organism>
<keyword evidence="2" id="KW-1185">Reference proteome</keyword>
<reference evidence="1 2" key="1">
    <citation type="journal article" date="2023" name="Sci. Data">
        <title>Genome assembly of the Korean intertidal mud-creeper Batillaria attramentaria.</title>
        <authorList>
            <person name="Patra A.K."/>
            <person name="Ho P.T."/>
            <person name="Jun S."/>
            <person name="Lee S.J."/>
            <person name="Kim Y."/>
            <person name="Won Y.J."/>
        </authorList>
    </citation>
    <scope>NUCLEOTIDE SEQUENCE [LARGE SCALE GENOMIC DNA]</scope>
    <source>
        <strain evidence="1">Wonlab-2016</strain>
    </source>
</reference>
<name>A0ABD0L085_9CAEN</name>
<dbReference type="AlphaFoldDB" id="A0ABD0L085"/>
<gene>
    <name evidence="1" type="ORF">BaRGS_00015993</name>
</gene>